<evidence type="ECO:0000313" key="2">
    <source>
        <dbReference type="Proteomes" id="UP001153636"/>
    </source>
</evidence>
<evidence type="ECO:0000313" key="1">
    <source>
        <dbReference type="EMBL" id="CAH1101731.1"/>
    </source>
</evidence>
<proteinExistence type="predicted"/>
<organism evidence="1 2">
    <name type="scientific">Psylliodes chrysocephalus</name>
    <dbReference type="NCBI Taxonomy" id="3402493"/>
    <lineage>
        <taxon>Eukaryota</taxon>
        <taxon>Metazoa</taxon>
        <taxon>Ecdysozoa</taxon>
        <taxon>Arthropoda</taxon>
        <taxon>Hexapoda</taxon>
        <taxon>Insecta</taxon>
        <taxon>Pterygota</taxon>
        <taxon>Neoptera</taxon>
        <taxon>Endopterygota</taxon>
        <taxon>Coleoptera</taxon>
        <taxon>Polyphaga</taxon>
        <taxon>Cucujiformia</taxon>
        <taxon>Chrysomeloidea</taxon>
        <taxon>Chrysomelidae</taxon>
        <taxon>Galerucinae</taxon>
        <taxon>Alticini</taxon>
        <taxon>Psylliodes</taxon>
    </lineage>
</organism>
<protein>
    <recommendedName>
        <fullName evidence="3">Transposase</fullName>
    </recommendedName>
</protein>
<evidence type="ECO:0008006" key="3">
    <source>
        <dbReference type="Google" id="ProtNLM"/>
    </source>
</evidence>
<sequence>MDKKNIIDVVDIYKKTDEELLSWLTDKKLIKKCRCKIPTCRRECVIHKRQCSNSINYVYFCKKCRKTYSKFKGSFFENINVNVRMIILIMWYWAIGSRVGVTVAATNLSKPSVIQLYRYFRDVISWKVLRDQDFLLGNDFFYNINERENKLLFL</sequence>
<dbReference type="OrthoDB" id="424490at2759"/>
<keyword evidence="2" id="KW-1185">Reference proteome</keyword>
<dbReference type="AlphaFoldDB" id="A0A9P0CI02"/>
<dbReference type="EMBL" id="OV651823">
    <property type="protein sequence ID" value="CAH1101731.1"/>
    <property type="molecule type" value="Genomic_DNA"/>
</dbReference>
<accession>A0A9P0CI02</accession>
<reference evidence="1" key="1">
    <citation type="submission" date="2022-01" db="EMBL/GenBank/DDBJ databases">
        <authorList>
            <person name="King R."/>
        </authorList>
    </citation>
    <scope>NUCLEOTIDE SEQUENCE</scope>
</reference>
<dbReference type="Proteomes" id="UP001153636">
    <property type="component" value="Chromosome 11"/>
</dbReference>
<name>A0A9P0CI02_9CUCU</name>
<gene>
    <name evidence="1" type="ORF">PSYICH_LOCUS2918</name>
</gene>